<feature type="transmembrane region" description="Helical" evidence="5">
    <location>
        <begin position="82"/>
        <end position="99"/>
    </location>
</feature>
<gene>
    <name evidence="7" type="ORF">A3C93_04335</name>
</gene>
<sequence length="140" mass="16425">MQKLITLTRSILFEHKYLHFFATGTSGVAINLFVTWLLTTYFFGLSGYFKAYVVALVINLVYNFTLHTKVTFGTTEGHWQRFIWFVIYSLLLTALQAYIVRTVTPMVGLEYYLFVIAVTILVFSCVTFLFFKFFLFRERS</sequence>
<evidence type="ECO:0000256" key="1">
    <source>
        <dbReference type="ARBA" id="ARBA00004141"/>
    </source>
</evidence>
<evidence type="ECO:0000259" key="6">
    <source>
        <dbReference type="Pfam" id="PF04138"/>
    </source>
</evidence>
<dbReference type="Pfam" id="PF04138">
    <property type="entry name" value="GtrA_DPMS_TM"/>
    <property type="match status" value="1"/>
</dbReference>
<dbReference type="Proteomes" id="UP000178636">
    <property type="component" value="Unassembled WGS sequence"/>
</dbReference>
<keyword evidence="2 5" id="KW-0812">Transmembrane</keyword>
<dbReference type="GO" id="GO:0016020">
    <property type="term" value="C:membrane"/>
    <property type="evidence" value="ECO:0007669"/>
    <property type="project" value="UniProtKB-SubCell"/>
</dbReference>
<evidence type="ECO:0000256" key="4">
    <source>
        <dbReference type="ARBA" id="ARBA00023136"/>
    </source>
</evidence>
<name>A0A1G2DDS7_9BACT</name>
<comment type="subcellular location">
    <subcellularLocation>
        <location evidence="1">Membrane</location>
        <topology evidence="1">Multi-pass membrane protein</topology>
    </subcellularLocation>
</comment>
<evidence type="ECO:0000256" key="5">
    <source>
        <dbReference type="SAM" id="Phobius"/>
    </source>
</evidence>
<feature type="domain" description="GtrA/DPMS transmembrane" evidence="6">
    <location>
        <begin position="20"/>
        <end position="136"/>
    </location>
</feature>
<evidence type="ECO:0000256" key="2">
    <source>
        <dbReference type="ARBA" id="ARBA00022692"/>
    </source>
</evidence>
<comment type="caution">
    <text evidence="7">The sequence shown here is derived from an EMBL/GenBank/DDBJ whole genome shotgun (WGS) entry which is preliminary data.</text>
</comment>
<feature type="transmembrane region" description="Helical" evidence="5">
    <location>
        <begin position="49"/>
        <end position="70"/>
    </location>
</feature>
<keyword evidence="3 5" id="KW-1133">Transmembrane helix</keyword>
<protein>
    <recommendedName>
        <fullName evidence="6">GtrA/DPMS transmembrane domain-containing protein</fullName>
    </recommendedName>
</protein>
<accession>A0A1G2DDS7</accession>
<feature type="transmembrane region" description="Helical" evidence="5">
    <location>
        <begin position="20"/>
        <end position="43"/>
    </location>
</feature>
<feature type="transmembrane region" description="Helical" evidence="5">
    <location>
        <begin position="111"/>
        <end position="135"/>
    </location>
</feature>
<keyword evidence="4 5" id="KW-0472">Membrane</keyword>
<dbReference type="InterPro" id="IPR007267">
    <property type="entry name" value="GtrA_DPMS_TM"/>
</dbReference>
<dbReference type="AlphaFoldDB" id="A0A1G2DDS7"/>
<dbReference type="EMBL" id="MHLO01000031">
    <property type="protein sequence ID" value="OGZ11612.1"/>
    <property type="molecule type" value="Genomic_DNA"/>
</dbReference>
<dbReference type="GO" id="GO:0000271">
    <property type="term" value="P:polysaccharide biosynthetic process"/>
    <property type="evidence" value="ECO:0007669"/>
    <property type="project" value="InterPro"/>
</dbReference>
<reference evidence="7 8" key="1">
    <citation type="journal article" date="2016" name="Nat. Commun.">
        <title>Thousands of microbial genomes shed light on interconnected biogeochemical processes in an aquifer system.</title>
        <authorList>
            <person name="Anantharaman K."/>
            <person name="Brown C.T."/>
            <person name="Hug L.A."/>
            <person name="Sharon I."/>
            <person name="Castelle C.J."/>
            <person name="Probst A.J."/>
            <person name="Thomas B.C."/>
            <person name="Singh A."/>
            <person name="Wilkins M.J."/>
            <person name="Karaoz U."/>
            <person name="Brodie E.L."/>
            <person name="Williams K.H."/>
            <person name="Hubbard S.S."/>
            <person name="Banfield J.F."/>
        </authorList>
    </citation>
    <scope>NUCLEOTIDE SEQUENCE [LARGE SCALE GENOMIC DNA]</scope>
</reference>
<dbReference type="STRING" id="1798664.A3C93_04335"/>
<evidence type="ECO:0000256" key="3">
    <source>
        <dbReference type="ARBA" id="ARBA00022989"/>
    </source>
</evidence>
<organism evidence="7 8">
    <name type="scientific">Candidatus Lloydbacteria bacterium RIFCSPHIGHO2_02_FULL_54_17</name>
    <dbReference type="NCBI Taxonomy" id="1798664"/>
    <lineage>
        <taxon>Bacteria</taxon>
        <taxon>Candidatus Lloydiibacteriota</taxon>
    </lineage>
</organism>
<proteinExistence type="predicted"/>
<evidence type="ECO:0000313" key="8">
    <source>
        <dbReference type="Proteomes" id="UP000178636"/>
    </source>
</evidence>
<evidence type="ECO:0000313" key="7">
    <source>
        <dbReference type="EMBL" id="OGZ11612.1"/>
    </source>
</evidence>